<sequence length="305" mass="31484">MAEAAPQRRVQRQRRAPSAEALAEMHDQNVMGSAAGFFCAVWAGWLMGEPFSSAFVVLGYRDPDDPRRYRFGPADAAFAVLCASKVVFVRACLARYVVRPLARARCPGWPFAQQQRLAAAWLELAMRLAGVCAGLWAAAPIWDHGAWAGCLASATPAAKALVLGQAALQLGSLAAHWADGGSGGAWHGAGSAWLALATLATAARLGAAPLAGAALAAGELPGLGAAAAECSALLGRGGWLRRAVRATLFVAMWTWLPALLYAAVAAPLPAPEPAPAWAARAHALFGASAAALVLLALVRLAAGLR</sequence>
<evidence type="ECO:0000256" key="1">
    <source>
        <dbReference type="SAM" id="Phobius"/>
    </source>
</evidence>
<keyword evidence="1" id="KW-0472">Membrane</keyword>
<name>A0A9W8LGM9_9FUNG</name>
<feature type="transmembrane region" description="Helical" evidence="1">
    <location>
        <begin position="283"/>
        <end position="302"/>
    </location>
</feature>
<comment type="caution">
    <text evidence="2">The sequence shown here is derived from an EMBL/GenBank/DDBJ whole genome shotgun (WGS) entry which is preliminary data.</text>
</comment>
<dbReference type="AlphaFoldDB" id="A0A9W8LGM9"/>
<accession>A0A9W8LGM9</accession>
<keyword evidence="1" id="KW-0812">Transmembrane</keyword>
<evidence type="ECO:0000313" key="3">
    <source>
        <dbReference type="Proteomes" id="UP001140217"/>
    </source>
</evidence>
<reference evidence="2" key="1">
    <citation type="submission" date="2022-07" db="EMBL/GenBank/DDBJ databases">
        <title>Phylogenomic reconstructions and comparative analyses of Kickxellomycotina fungi.</title>
        <authorList>
            <person name="Reynolds N.K."/>
            <person name="Stajich J.E."/>
            <person name="Barry K."/>
            <person name="Grigoriev I.V."/>
            <person name="Crous P."/>
            <person name="Smith M.E."/>
        </authorList>
    </citation>
    <scope>NUCLEOTIDE SEQUENCE</scope>
    <source>
        <strain evidence="2">NBRC 105414</strain>
    </source>
</reference>
<keyword evidence="3" id="KW-1185">Reference proteome</keyword>
<organism evidence="2 3">
    <name type="scientific">Coemansia javaensis</name>
    <dbReference type="NCBI Taxonomy" id="2761396"/>
    <lineage>
        <taxon>Eukaryota</taxon>
        <taxon>Fungi</taxon>
        <taxon>Fungi incertae sedis</taxon>
        <taxon>Zoopagomycota</taxon>
        <taxon>Kickxellomycotina</taxon>
        <taxon>Kickxellomycetes</taxon>
        <taxon>Kickxellales</taxon>
        <taxon>Kickxellaceae</taxon>
        <taxon>Coemansia</taxon>
    </lineage>
</organism>
<feature type="transmembrane region" description="Helical" evidence="1">
    <location>
        <begin position="243"/>
        <end position="263"/>
    </location>
</feature>
<evidence type="ECO:0000313" key="2">
    <source>
        <dbReference type="EMBL" id="KAJ2780848.1"/>
    </source>
</evidence>
<keyword evidence="1" id="KW-1133">Transmembrane helix</keyword>
<protein>
    <submittedName>
        <fullName evidence="2">Uncharacterized protein</fullName>
    </submittedName>
</protein>
<dbReference type="OrthoDB" id="5588024at2759"/>
<feature type="transmembrane region" description="Helical" evidence="1">
    <location>
        <begin position="34"/>
        <end position="60"/>
    </location>
</feature>
<gene>
    <name evidence="2" type="ORF">H4R18_003217</name>
</gene>
<dbReference type="Proteomes" id="UP001140217">
    <property type="component" value="Unassembled WGS sequence"/>
</dbReference>
<proteinExistence type="predicted"/>
<dbReference type="EMBL" id="JANBUL010000123">
    <property type="protein sequence ID" value="KAJ2780848.1"/>
    <property type="molecule type" value="Genomic_DNA"/>
</dbReference>